<proteinExistence type="inferred from homology"/>
<gene>
    <name evidence="6" type="ORF">EWE75_09410</name>
</gene>
<dbReference type="PANTHER" id="PTHR30346">
    <property type="entry name" value="TRANSCRIPTIONAL DUAL REGULATOR HCAR-RELATED"/>
    <property type="match status" value="1"/>
</dbReference>
<evidence type="ECO:0000256" key="3">
    <source>
        <dbReference type="ARBA" id="ARBA00023125"/>
    </source>
</evidence>
<dbReference type="GO" id="GO:0032993">
    <property type="term" value="C:protein-DNA complex"/>
    <property type="evidence" value="ECO:0007669"/>
    <property type="project" value="TreeGrafter"/>
</dbReference>
<dbReference type="OrthoDB" id="7216893at2"/>
<evidence type="ECO:0000256" key="1">
    <source>
        <dbReference type="ARBA" id="ARBA00009437"/>
    </source>
</evidence>
<dbReference type="RefSeq" id="WP_130156750.1">
    <property type="nucleotide sequence ID" value="NZ_SGIS01000011.1"/>
</dbReference>
<evidence type="ECO:0000259" key="5">
    <source>
        <dbReference type="Pfam" id="PF03466"/>
    </source>
</evidence>
<protein>
    <recommendedName>
        <fullName evidence="5">LysR substrate-binding domain-containing protein</fullName>
    </recommendedName>
</protein>
<dbReference type="GO" id="GO:0003677">
    <property type="term" value="F:DNA binding"/>
    <property type="evidence" value="ECO:0007669"/>
    <property type="project" value="UniProtKB-KW"/>
</dbReference>
<dbReference type="EMBL" id="SGIS01000011">
    <property type="protein sequence ID" value="RZF64822.1"/>
    <property type="molecule type" value="Genomic_DNA"/>
</dbReference>
<dbReference type="Pfam" id="PF03466">
    <property type="entry name" value="LysR_substrate"/>
    <property type="match status" value="1"/>
</dbReference>
<dbReference type="GO" id="GO:0003700">
    <property type="term" value="F:DNA-binding transcription factor activity"/>
    <property type="evidence" value="ECO:0007669"/>
    <property type="project" value="TreeGrafter"/>
</dbReference>
<dbReference type="Gene3D" id="3.40.190.10">
    <property type="entry name" value="Periplasmic binding protein-like II"/>
    <property type="match status" value="2"/>
</dbReference>
<keyword evidence="2" id="KW-0805">Transcription regulation</keyword>
<evidence type="ECO:0000313" key="7">
    <source>
        <dbReference type="Proteomes" id="UP000292085"/>
    </source>
</evidence>
<feature type="domain" description="LysR substrate-binding" evidence="5">
    <location>
        <begin position="2"/>
        <end position="163"/>
    </location>
</feature>
<dbReference type="InterPro" id="IPR005119">
    <property type="entry name" value="LysR_subst-bd"/>
</dbReference>
<dbReference type="PANTHER" id="PTHR30346:SF0">
    <property type="entry name" value="HCA OPERON TRANSCRIPTIONAL ACTIVATOR HCAR"/>
    <property type="match status" value="1"/>
</dbReference>
<keyword evidence="7" id="KW-1185">Reference proteome</keyword>
<dbReference type="SUPFAM" id="SSF53850">
    <property type="entry name" value="Periplasmic binding protein-like II"/>
    <property type="match status" value="1"/>
</dbReference>
<evidence type="ECO:0000256" key="4">
    <source>
        <dbReference type="ARBA" id="ARBA00023163"/>
    </source>
</evidence>
<dbReference type="Proteomes" id="UP000292085">
    <property type="component" value="Unassembled WGS sequence"/>
</dbReference>
<dbReference type="AlphaFoldDB" id="A0A4Q6Y3H8"/>
<dbReference type="CDD" id="cd08414">
    <property type="entry name" value="PBP2_LTTR_aromatics_like"/>
    <property type="match status" value="1"/>
</dbReference>
<name>A0A4Q6Y3H8_9SPHN</name>
<accession>A0A4Q6Y3H8</accession>
<comment type="similarity">
    <text evidence="1">Belongs to the LysR transcriptional regulatory family.</text>
</comment>
<keyword evidence="3" id="KW-0238">DNA-binding</keyword>
<comment type="caution">
    <text evidence="6">The sequence shown here is derived from an EMBL/GenBank/DDBJ whole genome shotgun (WGS) entry which is preliminary data.</text>
</comment>
<reference evidence="6 7" key="1">
    <citation type="submission" date="2019-02" db="EMBL/GenBank/DDBJ databases">
        <authorList>
            <person name="Li Y."/>
        </authorList>
    </citation>
    <scope>NUCLEOTIDE SEQUENCE [LARGE SCALE GENOMIC DNA]</scope>
    <source>
        <strain evidence="6 7">3-7</strain>
    </source>
</reference>
<evidence type="ECO:0000256" key="2">
    <source>
        <dbReference type="ARBA" id="ARBA00023015"/>
    </source>
</evidence>
<sequence>MTQALHTRSIDFAVISGDIPEIGLQRRAMWTERVMIMVHEGHTLAQKERIYWPDLRGERFILPRQDPGSDLAGMVTARLIEPGWKPDVETQEVSRENVANLVPIGRYVTLTTDTTLGRILPGIVLRDIHEMSGHICHIAYAGYWRSDNSSPALSRLLKLVGERYPP</sequence>
<organism evidence="6 7">
    <name type="scientific">Sphingomonas populi</name>
    <dbReference type="NCBI Taxonomy" id="2484750"/>
    <lineage>
        <taxon>Bacteria</taxon>
        <taxon>Pseudomonadati</taxon>
        <taxon>Pseudomonadota</taxon>
        <taxon>Alphaproteobacteria</taxon>
        <taxon>Sphingomonadales</taxon>
        <taxon>Sphingomonadaceae</taxon>
        <taxon>Sphingomonas</taxon>
    </lineage>
</organism>
<evidence type="ECO:0000313" key="6">
    <source>
        <dbReference type="EMBL" id="RZF64822.1"/>
    </source>
</evidence>
<keyword evidence="4" id="KW-0804">Transcription</keyword>